<evidence type="ECO:0000256" key="3">
    <source>
        <dbReference type="ARBA" id="ARBA00011870"/>
    </source>
</evidence>
<dbReference type="NCBIfam" id="NF006667">
    <property type="entry name" value="PRK09212.1"/>
    <property type="match status" value="1"/>
</dbReference>
<evidence type="ECO:0000256" key="11">
    <source>
        <dbReference type="SAM" id="MobiDB-lite"/>
    </source>
</evidence>
<feature type="domain" description="Lipoyl-binding" evidence="12">
    <location>
        <begin position="2"/>
        <end position="78"/>
    </location>
</feature>
<accession>A0ABQ5Z4E7</accession>
<keyword evidence="14" id="KW-1185">Reference proteome</keyword>
<evidence type="ECO:0000256" key="5">
    <source>
        <dbReference type="ARBA" id="ARBA00016138"/>
    </source>
</evidence>
<comment type="cofactor">
    <cofactor evidence="1">
        <name>(R)-lipoate</name>
        <dbReference type="ChEBI" id="CHEBI:83088"/>
    </cofactor>
</comment>
<keyword evidence="6" id="KW-0450">Lipoyl</keyword>
<dbReference type="NCBIfam" id="NF008854">
    <property type="entry name" value="PRK11892.1"/>
    <property type="match status" value="1"/>
</dbReference>
<dbReference type="EMBL" id="BSOO01000004">
    <property type="protein sequence ID" value="GLR46881.1"/>
    <property type="molecule type" value="Genomic_DNA"/>
</dbReference>
<sequence length="474" mass="50128">MGVELKMPALSPTMEEGTLAKWLVKEGDTVSSGDILAEIETDKATMEFEAVDEGVISKILVPEGTDGVKVGTAIALMGGDAAEAAPAQPATSADSAPTPEAPASAGATVPSDQQAEAPAQPKKAETGTTQLAAKVRPADPQVPAGTPMQKLTLREALRDAMAEEMRKDERVFVMGEEVAQYQGAYKVTQGLLEEFGPKRVIDTPITEYGFAGLGTGAAMGGLKPIIEFMTFNFAMQAIDHIINSAAKTNYMSGGQMRCPIVFRGPNGAASRVAAQHSQNYAPWYASVPGLIVIAPYDAADAKGLLKAAIRSEDPVVFLENELLYGHSFELPQVHDWVLPIGKARTMREGKDVTIVSYSIGVGLALEAAESLAGEGIDAEVIDLRTLRPLDKAAVLVSLKKTNRMVVVEEGWPTCSIASEIIAICMEEGFDDLDAPVVRVTNADVPMPYAANLEKAALIKAADVVAAVKKVTYKG</sequence>
<comment type="subunit">
    <text evidence="3">Heterodimer of an alpha and a beta chain.</text>
</comment>
<dbReference type="Pfam" id="PF02780">
    <property type="entry name" value="Transketolase_C"/>
    <property type="match status" value="1"/>
</dbReference>
<gene>
    <name evidence="13" type="ORF">GCM10007925_05920</name>
</gene>
<comment type="cofactor">
    <cofactor evidence="2 10">
        <name>thiamine diphosphate</name>
        <dbReference type="ChEBI" id="CHEBI:58937"/>
    </cofactor>
</comment>
<dbReference type="Pfam" id="PF02779">
    <property type="entry name" value="Transket_pyr"/>
    <property type="match status" value="1"/>
</dbReference>
<feature type="compositionally biased region" description="Low complexity" evidence="11">
    <location>
        <begin position="85"/>
        <end position="121"/>
    </location>
</feature>
<keyword evidence="9 10" id="KW-0670">Pyruvate</keyword>
<evidence type="ECO:0000259" key="12">
    <source>
        <dbReference type="PROSITE" id="PS50968"/>
    </source>
</evidence>
<dbReference type="InterPro" id="IPR000089">
    <property type="entry name" value="Biotin_lipoyl"/>
</dbReference>
<evidence type="ECO:0000256" key="1">
    <source>
        <dbReference type="ARBA" id="ARBA00001938"/>
    </source>
</evidence>
<dbReference type="SUPFAM" id="SSF51230">
    <property type="entry name" value="Single hybrid motif"/>
    <property type="match status" value="1"/>
</dbReference>
<organism evidence="13 14">
    <name type="scientific">Sphingomonas astaxanthinifaciens DSM 22298</name>
    <dbReference type="NCBI Taxonomy" id="1123267"/>
    <lineage>
        <taxon>Bacteria</taxon>
        <taxon>Pseudomonadati</taxon>
        <taxon>Pseudomonadota</taxon>
        <taxon>Alphaproteobacteria</taxon>
        <taxon>Sphingomonadales</taxon>
        <taxon>Sphingomonadaceae</taxon>
        <taxon>Sphingomonas</taxon>
    </lineage>
</organism>
<evidence type="ECO:0000256" key="2">
    <source>
        <dbReference type="ARBA" id="ARBA00001964"/>
    </source>
</evidence>
<keyword evidence="8 10" id="KW-0786">Thiamine pyrophosphate</keyword>
<dbReference type="PROSITE" id="PS50968">
    <property type="entry name" value="BIOTINYL_LIPOYL"/>
    <property type="match status" value="1"/>
</dbReference>
<dbReference type="CDD" id="cd06849">
    <property type="entry name" value="lipoyl_domain"/>
    <property type="match status" value="1"/>
</dbReference>
<dbReference type="SMART" id="SM00861">
    <property type="entry name" value="Transket_pyr"/>
    <property type="match status" value="1"/>
</dbReference>
<comment type="catalytic activity">
    <reaction evidence="10">
        <text>N(6)-[(R)-lipoyl]-L-lysyl-[protein] + pyruvate + H(+) = N(6)-[(R)-S(8)-acetyldihydrolipoyl]-L-lysyl-[protein] + CO2</text>
        <dbReference type="Rhea" id="RHEA:19189"/>
        <dbReference type="Rhea" id="RHEA-COMP:10474"/>
        <dbReference type="Rhea" id="RHEA-COMP:10478"/>
        <dbReference type="ChEBI" id="CHEBI:15361"/>
        <dbReference type="ChEBI" id="CHEBI:15378"/>
        <dbReference type="ChEBI" id="CHEBI:16526"/>
        <dbReference type="ChEBI" id="CHEBI:83099"/>
        <dbReference type="ChEBI" id="CHEBI:83111"/>
        <dbReference type="EC" id="1.2.4.1"/>
    </reaction>
</comment>
<dbReference type="PANTHER" id="PTHR11624:SF96">
    <property type="entry name" value="PYRUVATE DEHYDROGENASE E1 COMPONENT SUBUNIT BETA, MITOCHONDRIAL"/>
    <property type="match status" value="1"/>
</dbReference>
<dbReference type="InterPro" id="IPR033248">
    <property type="entry name" value="Transketolase_C"/>
</dbReference>
<dbReference type="InterPro" id="IPR005475">
    <property type="entry name" value="Transketolase-like_Pyr-bd"/>
</dbReference>
<dbReference type="Gene3D" id="2.40.50.100">
    <property type="match status" value="1"/>
</dbReference>
<dbReference type="PANTHER" id="PTHR11624">
    <property type="entry name" value="DEHYDROGENASE RELATED"/>
    <property type="match status" value="1"/>
</dbReference>
<dbReference type="Gene3D" id="3.40.50.920">
    <property type="match status" value="1"/>
</dbReference>
<evidence type="ECO:0000256" key="7">
    <source>
        <dbReference type="ARBA" id="ARBA00023002"/>
    </source>
</evidence>
<comment type="caution">
    <text evidence="13">The sequence shown here is derived from an EMBL/GenBank/DDBJ whole genome shotgun (WGS) entry which is preliminary data.</text>
</comment>
<evidence type="ECO:0000256" key="6">
    <source>
        <dbReference type="ARBA" id="ARBA00022823"/>
    </source>
</evidence>
<dbReference type="RefSeq" id="WP_029942151.1">
    <property type="nucleotide sequence ID" value="NZ_BSOO01000004.1"/>
</dbReference>
<evidence type="ECO:0000313" key="14">
    <source>
        <dbReference type="Proteomes" id="UP001156703"/>
    </source>
</evidence>
<proteinExistence type="predicted"/>
<comment type="function">
    <text evidence="10">The pyruvate dehydrogenase complex catalyzes the overall conversion of pyruvate to acetyl-CoA and CO2.</text>
</comment>
<reference evidence="14" key="1">
    <citation type="journal article" date="2019" name="Int. J. Syst. Evol. Microbiol.">
        <title>The Global Catalogue of Microorganisms (GCM) 10K type strain sequencing project: providing services to taxonomists for standard genome sequencing and annotation.</title>
        <authorList>
            <consortium name="The Broad Institute Genomics Platform"/>
            <consortium name="The Broad Institute Genome Sequencing Center for Infectious Disease"/>
            <person name="Wu L."/>
            <person name="Ma J."/>
        </authorList>
    </citation>
    <scope>NUCLEOTIDE SEQUENCE [LARGE SCALE GENOMIC DNA]</scope>
    <source>
        <strain evidence="14">NBRC 102146</strain>
    </source>
</reference>
<dbReference type="InterPro" id="IPR009014">
    <property type="entry name" value="Transketo_C/PFOR_II"/>
</dbReference>
<dbReference type="PROSITE" id="PS00189">
    <property type="entry name" value="LIPOYL"/>
    <property type="match status" value="1"/>
</dbReference>
<protein>
    <recommendedName>
        <fullName evidence="5 10">Pyruvate dehydrogenase E1 component subunit beta</fullName>
        <ecNumber evidence="4 10">1.2.4.1</ecNumber>
    </recommendedName>
</protein>
<dbReference type="SUPFAM" id="SSF52518">
    <property type="entry name" value="Thiamin diphosphate-binding fold (THDP-binding)"/>
    <property type="match status" value="1"/>
</dbReference>
<dbReference type="InterPro" id="IPR011053">
    <property type="entry name" value="Single_hybrid_motif"/>
</dbReference>
<dbReference type="Proteomes" id="UP001156703">
    <property type="component" value="Unassembled WGS sequence"/>
</dbReference>
<evidence type="ECO:0000256" key="4">
    <source>
        <dbReference type="ARBA" id="ARBA00012281"/>
    </source>
</evidence>
<name>A0ABQ5Z4E7_9SPHN</name>
<dbReference type="EC" id="1.2.4.1" evidence="4 10"/>
<dbReference type="CDD" id="cd07036">
    <property type="entry name" value="TPP_PYR_E1-PDHc-beta_like"/>
    <property type="match status" value="1"/>
</dbReference>
<evidence type="ECO:0000256" key="9">
    <source>
        <dbReference type="ARBA" id="ARBA00023317"/>
    </source>
</evidence>
<evidence type="ECO:0000256" key="8">
    <source>
        <dbReference type="ARBA" id="ARBA00023052"/>
    </source>
</evidence>
<dbReference type="InterPro" id="IPR029061">
    <property type="entry name" value="THDP-binding"/>
</dbReference>
<evidence type="ECO:0000313" key="13">
    <source>
        <dbReference type="EMBL" id="GLR46881.1"/>
    </source>
</evidence>
<keyword evidence="7 10" id="KW-0560">Oxidoreductase</keyword>
<feature type="region of interest" description="Disordered" evidence="11">
    <location>
        <begin position="85"/>
        <end position="146"/>
    </location>
</feature>
<dbReference type="InterPro" id="IPR027110">
    <property type="entry name" value="PDHB_mito-type"/>
</dbReference>
<dbReference type="InterPro" id="IPR003016">
    <property type="entry name" value="2-oxoA_DH_lipoyl-BS"/>
</dbReference>
<dbReference type="SUPFAM" id="SSF52922">
    <property type="entry name" value="TK C-terminal domain-like"/>
    <property type="match status" value="1"/>
</dbReference>
<dbReference type="Gene3D" id="3.40.50.970">
    <property type="match status" value="1"/>
</dbReference>
<evidence type="ECO:0000256" key="10">
    <source>
        <dbReference type="RuleBase" id="RU364074"/>
    </source>
</evidence>
<dbReference type="Pfam" id="PF00364">
    <property type="entry name" value="Biotin_lipoyl"/>
    <property type="match status" value="1"/>
</dbReference>